<accession>A0A974XII7</accession>
<dbReference type="CDD" id="cd00092">
    <property type="entry name" value="HTH_CRP"/>
    <property type="match status" value="1"/>
</dbReference>
<dbReference type="CDD" id="cd00038">
    <property type="entry name" value="CAP_ED"/>
    <property type="match status" value="1"/>
</dbReference>
<dbReference type="Pfam" id="PF00027">
    <property type="entry name" value="cNMP_binding"/>
    <property type="match status" value="1"/>
</dbReference>
<keyword evidence="7" id="KW-1185">Reference proteome</keyword>
<evidence type="ECO:0000259" key="5">
    <source>
        <dbReference type="PROSITE" id="PS51063"/>
    </source>
</evidence>
<dbReference type="SMART" id="SM00419">
    <property type="entry name" value="HTH_CRP"/>
    <property type="match status" value="1"/>
</dbReference>
<dbReference type="Gene3D" id="2.60.120.10">
    <property type="entry name" value="Jelly Rolls"/>
    <property type="match status" value="1"/>
</dbReference>
<evidence type="ECO:0000313" key="6">
    <source>
        <dbReference type="EMBL" id="QSX09335.1"/>
    </source>
</evidence>
<dbReference type="InterPro" id="IPR000595">
    <property type="entry name" value="cNMP-bd_dom"/>
</dbReference>
<dbReference type="PRINTS" id="PR00034">
    <property type="entry name" value="HTHCRP"/>
</dbReference>
<evidence type="ECO:0000313" key="7">
    <source>
        <dbReference type="Proteomes" id="UP000663499"/>
    </source>
</evidence>
<feature type="domain" description="HTH crp-type" evidence="5">
    <location>
        <begin position="153"/>
        <end position="229"/>
    </location>
</feature>
<reference evidence="6" key="1">
    <citation type="submission" date="2021-03" db="EMBL/GenBank/DDBJ databases">
        <title>Alkalibacter marinus sp. nov., isolated from tidal flat sediment.</title>
        <authorList>
            <person name="Namirimu T."/>
            <person name="Yang J.-A."/>
            <person name="Yang S.-H."/>
            <person name="Kim Y.-J."/>
            <person name="Kwon K.K."/>
        </authorList>
    </citation>
    <scope>NUCLEOTIDE SEQUENCE</scope>
    <source>
        <strain evidence="6">ES005</strain>
    </source>
</reference>
<proteinExistence type="predicted"/>
<dbReference type="RefSeq" id="WP_207300670.1">
    <property type="nucleotide sequence ID" value="NZ_CP071444.1"/>
</dbReference>
<dbReference type="SUPFAM" id="SSF46785">
    <property type="entry name" value="Winged helix' DNA-binding domain"/>
    <property type="match status" value="1"/>
</dbReference>
<dbReference type="Gene3D" id="1.10.10.10">
    <property type="entry name" value="Winged helix-like DNA-binding domain superfamily/Winged helix DNA-binding domain"/>
    <property type="match status" value="1"/>
</dbReference>
<dbReference type="Proteomes" id="UP000663499">
    <property type="component" value="Chromosome"/>
</dbReference>
<dbReference type="InterPro" id="IPR036388">
    <property type="entry name" value="WH-like_DNA-bd_sf"/>
</dbReference>
<dbReference type="PANTHER" id="PTHR24567:SF28">
    <property type="entry name" value="LISTERIOLYSIN REGULATORY PROTEIN"/>
    <property type="match status" value="1"/>
</dbReference>
<dbReference type="InterPro" id="IPR050397">
    <property type="entry name" value="Env_Response_Regulators"/>
</dbReference>
<dbReference type="InterPro" id="IPR018490">
    <property type="entry name" value="cNMP-bd_dom_sf"/>
</dbReference>
<dbReference type="PROSITE" id="PS50042">
    <property type="entry name" value="CNMP_BINDING_3"/>
    <property type="match status" value="1"/>
</dbReference>
<dbReference type="InterPro" id="IPR014710">
    <property type="entry name" value="RmlC-like_jellyroll"/>
</dbReference>
<organism evidence="6 7">
    <name type="scientific">Alkalibacter rhizosphaerae</name>
    <dbReference type="NCBI Taxonomy" id="2815577"/>
    <lineage>
        <taxon>Bacteria</taxon>
        <taxon>Bacillati</taxon>
        <taxon>Bacillota</taxon>
        <taxon>Clostridia</taxon>
        <taxon>Eubacteriales</taxon>
        <taxon>Eubacteriaceae</taxon>
        <taxon>Alkalibacter</taxon>
    </lineage>
</organism>
<evidence type="ECO:0000256" key="1">
    <source>
        <dbReference type="ARBA" id="ARBA00023015"/>
    </source>
</evidence>
<keyword evidence="1" id="KW-0805">Transcription regulation</keyword>
<keyword evidence="3" id="KW-0804">Transcription</keyword>
<dbReference type="AlphaFoldDB" id="A0A974XII7"/>
<dbReference type="PANTHER" id="PTHR24567">
    <property type="entry name" value="CRP FAMILY TRANSCRIPTIONAL REGULATORY PROTEIN"/>
    <property type="match status" value="1"/>
</dbReference>
<protein>
    <submittedName>
        <fullName evidence="6">Crp/Fnr family transcriptional regulator</fullName>
    </submittedName>
</protein>
<dbReference type="KEGG" id="alka:J0B03_04530"/>
<dbReference type="EMBL" id="CP071444">
    <property type="protein sequence ID" value="QSX09335.1"/>
    <property type="molecule type" value="Genomic_DNA"/>
</dbReference>
<dbReference type="GO" id="GO:0003700">
    <property type="term" value="F:DNA-binding transcription factor activity"/>
    <property type="evidence" value="ECO:0007669"/>
    <property type="project" value="InterPro"/>
</dbReference>
<dbReference type="GO" id="GO:0003677">
    <property type="term" value="F:DNA binding"/>
    <property type="evidence" value="ECO:0007669"/>
    <property type="project" value="UniProtKB-KW"/>
</dbReference>
<dbReference type="PROSITE" id="PS51063">
    <property type="entry name" value="HTH_CRP_2"/>
    <property type="match status" value="1"/>
</dbReference>
<evidence type="ECO:0000256" key="2">
    <source>
        <dbReference type="ARBA" id="ARBA00023125"/>
    </source>
</evidence>
<dbReference type="PROSITE" id="PS00042">
    <property type="entry name" value="HTH_CRP_1"/>
    <property type="match status" value="1"/>
</dbReference>
<dbReference type="InterPro" id="IPR018335">
    <property type="entry name" value="Tscrpt_reg_HTH_Crp-type_CS"/>
</dbReference>
<dbReference type="InterPro" id="IPR012318">
    <property type="entry name" value="HTH_CRP"/>
</dbReference>
<dbReference type="InterPro" id="IPR036390">
    <property type="entry name" value="WH_DNA-bd_sf"/>
</dbReference>
<feature type="domain" description="Cyclic nucleotide-binding" evidence="4">
    <location>
        <begin position="19"/>
        <end position="139"/>
    </location>
</feature>
<dbReference type="Pfam" id="PF13545">
    <property type="entry name" value="HTH_Crp_2"/>
    <property type="match status" value="1"/>
</dbReference>
<dbReference type="GO" id="GO:0005829">
    <property type="term" value="C:cytosol"/>
    <property type="evidence" value="ECO:0007669"/>
    <property type="project" value="TreeGrafter"/>
</dbReference>
<evidence type="ECO:0000259" key="4">
    <source>
        <dbReference type="PROSITE" id="PS50042"/>
    </source>
</evidence>
<gene>
    <name evidence="6" type="ORF">J0B03_04530</name>
</gene>
<dbReference type="SMART" id="SM00100">
    <property type="entry name" value="cNMP"/>
    <property type="match status" value="1"/>
</dbReference>
<sequence>MSETCKSCGHSLCARRVPIFSHLDGEQLETVVSLIRRKHFDKRETLFFEGGVLQGLMIINRGKAKAYRHTADGKEQILHLFFPGDFFGEKSLFVDKKTEYNVAAIEPVDLCMISRKDFQRLMKDYPHINQKIMEELVSRIDHLESMIENLGAKSVDARIQSLLLELGQKALKQEKLEDGMEFVLPLSREGLANYIGVTRETVSRKLSALQEEGIIEMTGNKKIRVLDVDRLERT</sequence>
<name>A0A974XII7_9FIRM</name>
<evidence type="ECO:0000256" key="3">
    <source>
        <dbReference type="ARBA" id="ARBA00023163"/>
    </source>
</evidence>
<keyword evidence="2" id="KW-0238">DNA-binding</keyword>
<dbReference type="SUPFAM" id="SSF51206">
    <property type="entry name" value="cAMP-binding domain-like"/>
    <property type="match status" value="1"/>
</dbReference>